<dbReference type="Proteomes" id="UP000192674">
    <property type="component" value="Unassembled WGS sequence"/>
</dbReference>
<accession>A0A1W2FXK9</accession>
<dbReference type="RefSeq" id="WP_084434339.1">
    <property type="nucleotide sequence ID" value="NZ_FWXV01000015.1"/>
</dbReference>
<protein>
    <recommendedName>
        <fullName evidence="1">HNH nuclease domain-containing protein</fullName>
    </recommendedName>
</protein>
<dbReference type="CDD" id="cd00085">
    <property type="entry name" value="HNHc"/>
    <property type="match status" value="1"/>
</dbReference>
<feature type="domain" description="HNH nuclease" evidence="1">
    <location>
        <begin position="298"/>
        <end position="350"/>
    </location>
</feature>
<dbReference type="Gene3D" id="1.10.30.50">
    <property type="match status" value="1"/>
</dbReference>
<keyword evidence="3" id="KW-1185">Reference proteome</keyword>
<sequence>MSEQLTITRHEPPPDIPVELMNREETLNYIRDRYQARNAIDAELIHGLAHFAELTPPQRPGIDLGDGAAEELALELNLSPNTTAKQLHQAHTMVTRLPATVDALRTGRIDYMRAKAVHDYTTDLDDDQAAEVEKRVLDGGQCENLTKFKHALNREVIRADPVGAEERRRLAKARRDVSKWTKPDGTSSLNITLQPHEAEQAYAQIELIAKQTKKCRADVFMDLVMGKKIDRPPVTVNVVVPMTTLMGLNQEPGEISGVGPITAEYARELARHATWRRIITDPTGQVLEVSNRRFASPALKRHIQLRDRTCRQPGCTTPAERCETDHTTTYATGGTTSADNLTMFCKRHNLMRQRTNWDLVQPKPGTLVIRTPSNRTVTTTPDPYEVPPF</sequence>
<evidence type="ECO:0000313" key="3">
    <source>
        <dbReference type="Proteomes" id="UP000192674"/>
    </source>
</evidence>
<dbReference type="EMBL" id="FWXV01000015">
    <property type="protein sequence ID" value="SMD26621.1"/>
    <property type="molecule type" value="Genomic_DNA"/>
</dbReference>
<name>A0A1W2FXK9_KIBAR</name>
<reference evidence="2 3" key="1">
    <citation type="submission" date="2017-04" db="EMBL/GenBank/DDBJ databases">
        <authorList>
            <person name="Afonso C.L."/>
            <person name="Miller P.J."/>
            <person name="Scott M.A."/>
            <person name="Spackman E."/>
            <person name="Goraichik I."/>
            <person name="Dimitrov K.M."/>
            <person name="Suarez D.L."/>
            <person name="Swayne D.E."/>
        </authorList>
    </citation>
    <scope>NUCLEOTIDE SEQUENCE [LARGE SCALE GENOMIC DNA]</scope>
    <source>
        <strain evidence="2 3">DSM 43828</strain>
    </source>
</reference>
<dbReference type="InterPro" id="IPR003615">
    <property type="entry name" value="HNH_nuc"/>
</dbReference>
<organism evidence="2 3">
    <name type="scientific">Kibdelosporangium aridum</name>
    <dbReference type="NCBI Taxonomy" id="2030"/>
    <lineage>
        <taxon>Bacteria</taxon>
        <taxon>Bacillati</taxon>
        <taxon>Actinomycetota</taxon>
        <taxon>Actinomycetes</taxon>
        <taxon>Pseudonocardiales</taxon>
        <taxon>Pseudonocardiaceae</taxon>
        <taxon>Kibdelosporangium</taxon>
    </lineage>
</organism>
<proteinExistence type="predicted"/>
<evidence type="ECO:0000259" key="1">
    <source>
        <dbReference type="SMART" id="SM00507"/>
    </source>
</evidence>
<evidence type="ECO:0000313" key="2">
    <source>
        <dbReference type="EMBL" id="SMD26621.1"/>
    </source>
</evidence>
<gene>
    <name evidence="2" type="ORF">SAMN05661093_10204</name>
</gene>
<dbReference type="SMART" id="SM00507">
    <property type="entry name" value="HNHc"/>
    <property type="match status" value="1"/>
</dbReference>
<dbReference type="AlphaFoldDB" id="A0A1W2FXK9"/>
<dbReference type="InterPro" id="IPR003870">
    <property type="entry name" value="DUF222"/>
</dbReference>
<dbReference type="Pfam" id="PF02720">
    <property type="entry name" value="DUF222"/>
    <property type="match status" value="2"/>
</dbReference>
<dbReference type="OrthoDB" id="5241234at2"/>